<dbReference type="Pfam" id="PF20163">
    <property type="entry name" value="DUF6536"/>
    <property type="match status" value="1"/>
</dbReference>
<feature type="compositionally biased region" description="Low complexity" evidence="2">
    <location>
        <begin position="11"/>
        <end position="25"/>
    </location>
</feature>
<reference evidence="5 6" key="1">
    <citation type="submission" date="2017-06" db="EMBL/GenBank/DDBJ databases">
        <title>Comparative genomic analysis of Ambrosia Fusariam Clade fungi.</title>
        <authorList>
            <person name="Stajich J.E."/>
            <person name="Carrillo J."/>
            <person name="Kijimoto T."/>
            <person name="Eskalen A."/>
            <person name="O'Donnell K."/>
            <person name="Kasson M."/>
        </authorList>
    </citation>
    <scope>NUCLEOTIDE SEQUENCE [LARGE SCALE GENOMIC DNA]</scope>
    <source>
        <strain evidence="5">UCR3666</strain>
    </source>
</reference>
<dbReference type="PANTHER" id="PTHR35395:SF1">
    <property type="entry name" value="DUF6536 DOMAIN-CONTAINING PROTEIN"/>
    <property type="match status" value="1"/>
</dbReference>
<feature type="domain" description="DUF6536" evidence="4">
    <location>
        <begin position="563"/>
        <end position="731"/>
    </location>
</feature>
<accession>A0A3M2RW08</accession>
<feature type="transmembrane region" description="Helical" evidence="3">
    <location>
        <begin position="567"/>
        <end position="593"/>
    </location>
</feature>
<evidence type="ECO:0000256" key="2">
    <source>
        <dbReference type="SAM" id="MobiDB-lite"/>
    </source>
</evidence>
<proteinExistence type="predicted"/>
<feature type="region of interest" description="Disordered" evidence="2">
    <location>
        <begin position="1101"/>
        <end position="1134"/>
    </location>
</feature>
<dbReference type="EMBL" id="NKUJ01000241">
    <property type="protein sequence ID" value="RMJ09454.1"/>
    <property type="molecule type" value="Genomic_DNA"/>
</dbReference>
<dbReference type="Proteomes" id="UP000277212">
    <property type="component" value="Unassembled WGS sequence"/>
</dbReference>
<feature type="transmembrane region" description="Helical" evidence="3">
    <location>
        <begin position="693"/>
        <end position="713"/>
    </location>
</feature>
<dbReference type="CDD" id="cd12148">
    <property type="entry name" value="fungal_TF_MHR"/>
    <property type="match status" value="1"/>
</dbReference>
<feature type="transmembrane region" description="Helical" evidence="3">
    <location>
        <begin position="485"/>
        <end position="507"/>
    </location>
</feature>
<feature type="transmembrane region" description="Helical" evidence="3">
    <location>
        <begin position="631"/>
        <end position="652"/>
    </location>
</feature>
<keyword evidence="3" id="KW-0472">Membrane</keyword>
<dbReference type="AlphaFoldDB" id="A0A3M2RW08"/>
<keyword evidence="1" id="KW-0539">Nucleus</keyword>
<comment type="caution">
    <text evidence="5">The sequence shown here is derived from an EMBL/GenBank/DDBJ whole genome shotgun (WGS) entry which is preliminary data.</text>
</comment>
<sequence length="1134" mass="126975">MQTEGDQTNGDSPSATQTSSSPASDNQGLQPSDGAQEEQETPETGPVRREAADGLDDCQGYSVLDDALDLTEGNHPLSSTTQGDTTSWQMGCEAMVSSGTSLGPQNCYTFPHTRPEILSPTQAAFQTAALAYHSTPDSGVNHASGSLTLRWLDLLIGDATLNYGPLPELEIGPNVFGNAVTRTPASLDEAATPATNDSSGVTTQSAYLQERLHDKGGSTGDKHLWQASDAIALQPQEHILFRHFTEHISRWMDLFEPQRPFGTLVPHLALHNIGLMNAVLALSARHLRIVNSDSPCNAAGYRPDPNDTIRYYWKTLHYSQKAMKYETYQTSLELLASAIIISSYEMLDGASTDWEKHLKGVFWIQRSQVIHGDSGGLRQAVWWAWLCQDVWAAFREKRKPFTFWQPTRSLAELDPNHLAARAVYNFAHIVGFCAEESEPGNAALNTQKAALLLQRLETWKSYLTVEFNPLPGPDSEDDKTFPLLWIQPAAFGIAMQLYYCSLILLHLHQPCYGGFKEYLERQKTLKKWARMVCGIAMTCTDYASSVMSSQCVFIAGMTPRLGWKRTAIYLTALVAFLTVFLTVVLMVSVFTLYREPESSFDDADTDRRQVDSLGQSRLFRGRCDTASKANLWIHLVINIIGTCILASSNFFMQSLMAPTRQEVDKAHAAGQWVEIGVQSPRNCRFVSWRKTTFWFLFGLTSIPFHLIFNGCVLESKASNGFNLVVAAEPFLHGAWDGLLPIEYWGDNFYHNKTLIKINESLSARDVSKNWEKIDVQDCIRRYNNTRSALTKYRHVVMVISNPDEGCQPIEQPLLNPRPNVLDEKTGEYRFNEKVYRPAYQTMQVRYCLSEKYEAPCRLSIANSLLLSVCIIQGSRFGHDPQNDDVIGLGLDLLPLVGMTMVANLPQLILSICYMAYNSLFTRMLAEFEWSKYSVGFRPLRVTDPKGQQRSTYRLQLPYRWSVPLLTVSTLLHWVYSNCIYVSNYDDYYPDYPYDENVSLGLQVSTKAIMIALVLSILVAVAPFVVAIVKLPGNMVISGGNSVVISAACHCQALPSTPIHQGRELSDQSKERDTIETQLIEDTEDNKVQVLAMRRLRWGKVSTGNMDDETPGHLSFGTEEQGVDEPVEGKYYSGR</sequence>
<keyword evidence="3" id="KW-1133">Transmembrane helix</keyword>
<feature type="region of interest" description="Disordered" evidence="2">
    <location>
        <begin position="1"/>
        <end position="53"/>
    </location>
</feature>
<evidence type="ECO:0000313" key="5">
    <source>
        <dbReference type="EMBL" id="RMJ09454.1"/>
    </source>
</evidence>
<dbReference type="InterPro" id="IPR021858">
    <property type="entry name" value="Fun_TF"/>
</dbReference>
<feature type="transmembrane region" description="Helical" evidence="3">
    <location>
        <begin position="1007"/>
        <end position="1028"/>
    </location>
</feature>
<organism evidence="5 6">
    <name type="scientific">Fusarium kuroshium</name>
    <dbReference type="NCBI Taxonomy" id="2010991"/>
    <lineage>
        <taxon>Eukaryota</taxon>
        <taxon>Fungi</taxon>
        <taxon>Dikarya</taxon>
        <taxon>Ascomycota</taxon>
        <taxon>Pezizomycotina</taxon>
        <taxon>Sordariomycetes</taxon>
        <taxon>Hypocreomycetidae</taxon>
        <taxon>Hypocreales</taxon>
        <taxon>Nectriaceae</taxon>
        <taxon>Fusarium</taxon>
        <taxon>Fusarium solani species complex</taxon>
    </lineage>
</organism>
<dbReference type="InterPro" id="IPR046623">
    <property type="entry name" value="DUF6536"/>
</dbReference>
<dbReference type="OrthoDB" id="5319341at2759"/>
<gene>
    <name evidence="5" type="ORF">CDV36_010921</name>
</gene>
<protein>
    <recommendedName>
        <fullName evidence="4">DUF6536 domain-containing protein</fullName>
    </recommendedName>
</protein>
<evidence type="ECO:0000259" key="4">
    <source>
        <dbReference type="Pfam" id="PF20163"/>
    </source>
</evidence>
<name>A0A3M2RW08_9HYPO</name>
<feature type="compositionally biased region" description="Polar residues" evidence="2">
    <location>
        <begin position="1"/>
        <end position="10"/>
    </location>
</feature>
<dbReference type="STRING" id="2010991.A0A3M2RW08"/>
<evidence type="ECO:0000256" key="1">
    <source>
        <dbReference type="ARBA" id="ARBA00023242"/>
    </source>
</evidence>
<dbReference type="PANTHER" id="PTHR35395">
    <property type="entry name" value="DUF6536 DOMAIN-CONTAINING PROTEIN"/>
    <property type="match status" value="1"/>
</dbReference>
<evidence type="ECO:0000256" key="3">
    <source>
        <dbReference type="SAM" id="Phobius"/>
    </source>
</evidence>
<keyword evidence="3" id="KW-0812">Transmembrane</keyword>
<keyword evidence="6" id="KW-1185">Reference proteome</keyword>
<evidence type="ECO:0000313" key="6">
    <source>
        <dbReference type="Proteomes" id="UP000277212"/>
    </source>
</evidence>
<dbReference type="Pfam" id="PF11951">
    <property type="entry name" value="Fungal_trans_2"/>
    <property type="match status" value="1"/>
</dbReference>